<proteinExistence type="predicted"/>
<accession>A0AAC8Q831</accession>
<feature type="compositionally biased region" description="Pro residues" evidence="1">
    <location>
        <begin position="48"/>
        <end position="62"/>
    </location>
</feature>
<gene>
    <name evidence="2" type="ORF">AA314_04200</name>
</gene>
<dbReference type="Proteomes" id="UP000035579">
    <property type="component" value="Chromosome"/>
</dbReference>
<feature type="region of interest" description="Disordered" evidence="1">
    <location>
        <begin position="1"/>
        <end position="105"/>
    </location>
</feature>
<protein>
    <submittedName>
        <fullName evidence="2">Uncharacterized protein</fullName>
    </submittedName>
</protein>
<dbReference type="AlphaFoldDB" id="A0AAC8Q831"/>
<evidence type="ECO:0000313" key="2">
    <source>
        <dbReference type="EMBL" id="AKJ02574.1"/>
    </source>
</evidence>
<evidence type="ECO:0000256" key="1">
    <source>
        <dbReference type="SAM" id="MobiDB-lite"/>
    </source>
</evidence>
<dbReference type="EMBL" id="CP011509">
    <property type="protein sequence ID" value="AKJ02574.1"/>
    <property type="molecule type" value="Genomic_DNA"/>
</dbReference>
<feature type="compositionally biased region" description="Low complexity" evidence="1">
    <location>
        <begin position="34"/>
        <end position="47"/>
    </location>
</feature>
<reference evidence="2 3" key="1">
    <citation type="submission" date="2015-05" db="EMBL/GenBank/DDBJ databases">
        <title>Genome assembly of Archangium gephyra DSM 2261.</title>
        <authorList>
            <person name="Sharma G."/>
            <person name="Subramanian S."/>
        </authorList>
    </citation>
    <scope>NUCLEOTIDE SEQUENCE [LARGE SCALE GENOMIC DNA]</scope>
    <source>
        <strain evidence="2 3">DSM 2261</strain>
    </source>
</reference>
<evidence type="ECO:0000313" key="3">
    <source>
        <dbReference type="Proteomes" id="UP000035579"/>
    </source>
</evidence>
<sequence length="105" mass="10770">MRSARLNPESGWQPGGRSGHEGPYPFPRSLSCGAASCSAPSASSPVTAPRPPLRRPPSPPRPWPRRPGAGSPGSRRARTRGDGGLTPAPGPDGAPGRWTGRSEGG</sequence>
<name>A0AAC8Q831_9BACT</name>
<dbReference type="KEGG" id="age:AA314_04200"/>
<organism evidence="2 3">
    <name type="scientific">Archangium gephyra</name>
    <dbReference type="NCBI Taxonomy" id="48"/>
    <lineage>
        <taxon>Bacteria</taxon>
        <taxon>Pseudomonadati</taxon>
        <taxon>Myxococcota</taxon>
        <taxon>Myxococcia</taxon>
        <taxon>Myxococcales</taxon>
        <taxon>Cystobacterineae</taxon>
        <taxon>Archangiaceae</taxon>
        <taxon>Archangium</taxon>
    </lineage>
</organism>